<gene>
    <name evidence="2" type="ORF">GCM10008025_30140</name>
</gene>
<feature type="signal peptide" evidence="1">
    <location>
        <begin position="1"/>
        <end position="19"/>
    </location>
</feature>
<evidence type="ECO:0000256" key="1">
    <source>
        <dbReference type="SAM" id="SignalP"/>
    </source>
</evidence>
<reference evidence="2" key="1">
    <citation type="journal article" date="2014" name="Int. J. Syst. Evol. Microbiol.">
        <title>Complete genome sequence of Corynebacterium casei LMG S-19264T (=DSM 44701T), isolated from a smear-ripened cheese.</title>
        <authorList>
            <consortium name="US DOE Joint Genome Institute (JGI-PGF)"/>
            <person name="Walter F."/>
            <person name="Albersmeier A."/>
            <person name="Kalinowski J."/>
            <person name="Ruckert C."/>
        </authorList>
    </citation>
    <scope>NUCLEOTIDE SEQUENCE</scope>
    <source>
        <strain evidence="2">CGMCC 1.12408</strain>
    </source>
</reference>
<name>A0A916WBV2_9BACI</name>
<dbReference type="AlphaFoldDB" id="A0A916WBV2"/>
<comment type="caution">
    <text evidence="2">The sequence shown here is derived from an EMBL/GenBank/DDBJ whole genome shotgun (WGS) entry which is preliminary data.</text>
</comment>
<evidence type="ECO:0000313" key="3">
    <source>
        <dbReference type="Proteomes" id="UP000613512"/>
    </source>
</evidence>
<proteinExistence type="predicted"/>
<dbReference type="RefSeq" id="WP_188385506.1">
    <property type="nucleotide sequence ID" value="NZ_BMEY01000018.1"/>
</dbReference>
<evidence type="ECO:0000313" key="2">
    <source>
        <dbReference type="EMBL" id="GGA85072.1"/>
    </source>
</evidence>
<evidence type="ECO:0008006" key="4">
    <source>
        <dbReference type="Google" id="ProtNLM"/>
    </source>
</evidence>
<dbReference type="EMBL" id="BMEY01000018">
    <property type="protein sequence ID" value="GGA85072.1"/>
    <property type="molecule type" value="Genomic_DNA"/>
</dbReference>
<keyword evidence="1" id="KW-0732">Signal</keyword>
<accession>A0A916WBV2</accession>
<dbReference type="Proteomes" id="UP000613512">
    <property type="component" value="Unassembled WGS sequence"/>
</dbReference>
<feature type="chain" id="PRO_5039256622" description="Lipoprotein" evidence="1">
    <location>
        <begin position="20"/>
        <end position="179"/>
    </location>
</feature>
<protein>
    <recommendedName>
        <fullName evidence="4">Lipoprotein</fullName>
    </recommendedName>
</protein>
<reference evidence="2" key="2">
    <citation type="submission" date="2020-09" db="EMBL/GenBank/DDBJ databases">
        <authorList>
            <person name="Sun Q."/>
            <person name="Zhou Y."/>
        </authorList>
    </citation>
    <scope>NUCLEOTIDE SEQUENCE</scope>
    <source>
        <strain evidence="2">CGMCC 1.12408</strain>
    </source>
</reference>
<organism evidence="2 3">
    <name type="scientific">Ornithinibacillus halotolerans</name>
    <dbReference type="NCBI Taxonomy" id="1274357"/>
    <lineage>
        <taxon>Bacteria</taxon>
        <taxon>Bacillati</taxon>
        <taxon>Bacillota</taxon>
        <taxon>Bacilli</taxon>
        <taxon>Bacillales</taxon>
        <taxon>Bacillaceae</taxon>
        <taxon>Ornithinibacillus</taxon>
    </lineage>
</organism>
<sequence length="179" mass="20328">MRKLLFFLLLILIITGCSTQTLEGALSNSGYGEHDIPEILYQNDEVGVVIFLTKDSGGDYVICRSTFEKNRFGRYVINTNDDFSMAVDIGRKTEFIHFDTLGEEANNSLNIIWGGVFNYPGAKQVDYEIRNEDGTLMKNKVDINKRHIFVDVLSEEVADSHSITFDVMDRDGNVMFSYN</sequence>
<dbReference type="PROSITE" id="PS51257">
    <property type="entry name" value="PROKAR_LIPOPROTEIN"/>
    <property type="match status" value="1"/>
</dbReference>
<keyword evidence="3" id="KW-1185">Reference proteome</keyword>